<dbReference type="Proteomes" id="UP000472265">
    <property type="component" value="Chromosome 21"/>
</dbReference>
<sequence>MTSDQDTKVVAEPQVQQVQEAKENSHLVSFYRHVMNNLSGFSTVLLTTHVPGSEPQQENPQEGLREHLKKTLEFCLSRENLASDMYLISQMDSDQYVPIVTVANLDHVKKLSTDVELIVDILRSLPLVQVDEKGEKVRPNQNRCIVILREVPESTPIEEVEALFKGDNLPKFINCEFAYNDNWFITFESEADAQQAYQYLREEVKTFQGKPIKARIKAKAIAINTFMPKNGYRPVEVNPYAQQRYTSYYIPPVYSPQQQFPLYSLITPQAWSATHSFIDPTLVAPFHNNQFINGFTTSHSFKPATSPLTVRHYSPRNRNHSKPHLRPTIPTVDRSAGLLDNPGLFPSFPSERLNGVRSSPPTRLPTSQPRTRLPSTTAFPRRDTVGTGRVTEPATTDYSLGIGRGRKNVSASRKKRDEKFTVMTPQSPPPPPKPPSPSFELGLSSFPPLPGAAGQLKTDDVFDNRLASSVVVGSAKERVSTDAKTELTHRVSLCYHLADICCSFITVVGQKTSPVKVTEVKPKEVQLSVERVPGTLSTASKSVQVNGAATELRKPSYAEICQRVKDAPTLQQPPTPKEAKPACAAPAGEERKCPDASIPAGEAKARETYPPSSKPGSATPGRPPRDARRPAGRWASPPPHPGKTPSKDPHHTPPKSPQ</sequence>
<feature type="region of interest" description="Disordered" evidence="4">
    <location>
        <begin position="344"/>
        <end position="438"/>
    </location>
</feature>
<dbReference type="GO" id="GO:0005829">
    <property type="term" value="C:cytosol"/>
    <property type="evidence" value="ECO:0007669"/>
    <property type="project" value="TreeGrafter"/>
</dbReference>
<accession>A0A671Z4K4</accession>
<evidence type="ECO:0000256" key="4">
    <source>
        <dbReference type="SAM" id="MobiDB-lite"/>
    </source>
</evidence>
<feature type="compositionally biased region" description="Polar residues" evidence="4">
    <location>
        <begin position="356"/>
        <end position="378"/>
    </location>
</feature>
<dbReference type="GO" id="GO:0003730">
    <property type="term" value="F:mRNA 3'-UTR binding"/>
    <property type="evidence" value="ECO:0007669"/>
    <property type="project" value="TreeGrafter"/>
</dbReference>
<dbReference type="PANTHER" id="PTHR22792:SF43">
    <property type="entry name" value="LA-RELATED PROTEIN 4B"/>
    <property type="match status" value="1"/>
</dbReference>
<protein>
    <submittedName>
        <fullName evidence="6">La ribonucleoprotein 4B</fullName>
    </submittedName>
</protein>
<reference evidence="6" key="2">
    <citation type="submission" date="2025-08" db="UniProtKB">
        <authorList>
            <consortium name="Ensembl"/>
        </authorList>
    </citation>
    <scope>IDENTIFICATION</scope>
</reference>
<dbReference type="PANTHER" id="PTHR22792">
    <property type="entry name" value="LUPUS LA PROTEIN-RELATED"/>
    <property type="match status" value="1"/>
</dbReference>
<dbReference type="SMART" id="SM00715">
    <property type="entry name" value="LA"/>
    <property type="match status" value="1"/>
</dbReference>
<dbReference type="Pfam" id="PF05383">
    <property type="entry name" value="La"/>
    <property type="match status" value="1"/>
</dbReference>
<dbReference type="Gene3D" id="1.10.10.10">
    <property type="entry name" value="Winged helix-like DNA-binding domain superfamily/Winged helix DNA-binding domain"/>
    <property type="match status" value="1"/>
</dbReference>
<dbReference type="GO" id="GO:0010494">
    <property type="term" value="C:cytoplasmic stress granule"/>
    <property type="evidence" value="ECO:0007669"/>
    <property type="project" value="TreeGrafter"/>
</dbReference>
<dbReference type="SUPFAM" id="SSF46785">
    <property type="entry name" value="Winged helix' DNA-binding domain"/>
    <property type="match status" value="1"/>
</dbReference>
<dbReference type="InterPro" id="IPR036390">
    <property type="entry name" value="WH_DNA-bd_sf"/>
</dbReference>
<evidence type="ECO:0000256" key="2">
    <source>
        <dbReference type="ARBA" id="ARBA00022884"/>
    </source>
</evidence>
<evidence type="ECO:0000259" key="5">
    <source>
        <dbReference type="PROSITE" id="PS50961"/>
    </source>
</evidence>
<reference evidence="6" key="1">
    <citation type="submission" date="2021-04" db="EMBL/GenBank/DDBJ databases">
        <authorList>
            <consortium name="Wellcome Sanger Institute Data Sharing"/>
        </authorList>
    </citation>
    <scope>NUCLEOTIDE SEQUENCE [LARGE SCALE GENOMIC DNA]</scope>
</reference>
<dbReference type="Ensembl" id="ENSSAUT00010073217.1">
    <property type="protein sequence ID" value="ENSSAUP00010069948.1"/>
    <property type="gene ID" value="ENSSAUG00010027675.1"/>
</dbReference>
<name>A0A671Z4K4_SPAAU</name>
<dbReference type="Gene3D" id="3.30.70.330">
    <property type="match status" value="1"/>
</dbReference>
<dbReference type="InterPro" id="IPR036388">
    <property type="entry name" value="WH-like_DNA-bd_sf"/>
</dbReference>
<dbReference type="InterPro" id="IPR006630">
    <property type="entry name" value="La_HTH"/>
</dbReference>
<dbReference type="CDD" id="cd08036">
    <property type="entry name" value="LARP_5"/>
    <property type="match status" value="1"/>
</dbReference>
<dbReference type="InterPro" id="IPR058699">
    <property type="entry name" value="RRM_LARP4/4B"/>
</dbReference>
<gene>
    <name evidence="6" type="primary">LARP4B</name>
</gene>
<keyword evidence="7" id="KW-1185">Reference proteome</keyword>
<dbReference type="Pfam" id="PF26088">
    <property type="entry name" value="RRM_LARP4"/>
    <property type="match status" value="1"/>
</dbReference>
<dbReference type="InterPro" id="IPR034900">
    <property type="entry name" value="LARP4B_RRM"/>
</dbReference>
<feature type="compositionally biased region" description="Pro residues" evidence="4">
    <location>
        <begin position="426"/>
        <end position="437"/>
    </location>
</feature>
<dbReference type="GeneTree" id="ENSGT00940000157755"/>
<dbReference type="InterPro" id="IPR035979">
    <property type="entry name" value="RBD_domain_sf"/>
</dbReference>
<dbReference type="SUPFAM" id="SSF54928">
    <property type="entry name" value="RNA-binding domain, RBD"/>
    <property type="match status" value="1"/>
</dbReference>
<organism evidence="6 7">
    <name type="scientific">Sparus aurata</name>
    <name type="common">Gilthead sea bream</name>
    <dbReference type="NCBI Taxonomy" id="8175"/>
    <lineage>
        <taxon>Eukaryota</taxon>
        <taxon>Metazoa</taxon>
        <taxon>Chordata</taxon>
        <taxon>Craniata</taxon>
        <taxon>Vertebrata</taxon>
        <taxon>Euteleostomi</taxon>
        <taxon>Actinopterygii</taxon>
        <taxon>Neopterygii</taxon>
        <taxon>Teleostei</taxon>
        <taxon>Neoteleostei</taxon>
        <taxon>Acanthomorphata</taxon>
        <taxon>Eupercaria</taxon>
        <taxon>Spariformes</taxon>
        <taxon>Sparidae</taxon>
        <taxon>Sparus</taxon>
    </lineage>
</organism>
<proteinExistence type="predicted"/>
<reference evidence="6" key="3">
    <citation type="submission" date="2025-09" db="UniProtKB">
        <authorList>
            <consortium name="Ensembl"/>
        </authorList>
    </citation>
    <scope>IDENTIFICATION</scope>
</reference>
<dbReference type="CDD" id="cd12706">
    <property type="entry name" value="RRM_LARP5"/>
    <property type="match status" value="1"/>
</dbReference>
<dbReference type="InterPro" id="IPR045180">
    <property type="entry name" value="La_dom_prot"/>
</dbReference>
<dbReference type="InterPro" id="IPR012677">
    <property type="entry name" value="Nucleotide-bd_a/b_plait_sf"/>
</dbReference>
<evidence type="ECO:0000313" key="6">
    <source>
        <dbReference type="Ensembl" id="ENSSAUP00010069948.1"/>
    </source>
</evidence>
<evidence type="ECO:0000256" key="3">
    <source>
        <dbReference type="PROSITE-ProRule" id="PRU00332"/>
    </source>
</evidence>
<feature type="region of interest" description="Disordered" evidence="4">
    <location>
        <begin position="567"/>
        <end position="658"/>
    </location>
</feature>
<dbReference type="GO" id="GO:0045727">
    <property type="term" value="P:positive regulation of translation"/>
    <property type="evidence" value="ECO:0007669"/>
    <property type="project" value="TreeGrafter"/>
</dbReference>
<dbReference type="AlphaFoldDB" id="A0A671Z4K4"/>
<keyword evidence="2 3" id="KW-0694">RNA-binding</keyword>
<keyword evidence="1" id="KW-0597">Phosphoprotein</keyword>
<evidence type="ECO:0000313" key="7">
    <source>
        <dbReference type="Proteomes" id="UP000472265"/>
    </source>
</evidence>
<dbReference type="PROSITE" id="PS50961">
    <property type="entry name" value="HTH_LA"/>
    <property type="match status" value="1"/>
</dbReference>
<feature type="domain" description="HTH La-type RNA-binding" evidence="5">
    <location>
        <begin position="58"/>
        <end position="147"/>
    </location>
</feature>
<evidence type="ECO:0000256" key="1">
    <source>
        <dbReference type="ARBA" id="ARBA00022553"/>
    </source>
</evidence>
<feature type="compositionally biased region" description="Basic residues" evidence="4">
    <location>
        <begin position="404"/>
        <end position="414"/>
    </location>
</feature>